<dbReference type="OrthoDB" id="9767616at2"/>
<name>A0A223EBS8_9BACI</name>
<evidence type="ECO:0000313" key="2">
    <source>
        <dbReference type="EMBL" id="ASS92696.1"/>
    </source>
</evidence>
<dbReference type="Proteomes" id="UP000214618">
    <property type="component" value="Chromosome"/>
</dbReference>
<dbReference type="AlphaFoldDB" id="A0A223EBS8"/>
<dbReference type="EMBL" id="CP017704">
    <property type="protein sequence ID" value="ASS92696.1"/>
    <property type="molecule type" value="Genomic_DNA"/>
</dbReference>
<dbReference type="CDD" id="cd24146">
    <property type="entry name" value="nat-AmDH_N_like"/>
    <property type="match status" value="1"/>
</dbReference>
<proteinExistence type="predicted"/>
<evidence type="ECO:0000313" key="3">
    <source>
        <dbReference type="Proteomes" id="UP000214618"/>
    </source>
</evidence>
<dbReference type="InterPro" id="IPR045760">
    <property type="entry name" value="DAP_DH_C"/>
</dbReference>
<accession>A0A223EBS8</accession>
<dbReference type="Gene3D" id="3.40.50.720">
    <property type="entry name" value="NAD(P)-binding Rossmann-like Domain"/>
    <property type="match status" value="1"/>
</dbReference>
<gene>
    <name evidence="2" type="ORF">BS1321_01110</name>
</gene>
<organism evidence="2 3">
    <name type="scientific">Peribacillus simplex NBRC 15720 = DSM 1321</name>
    <dbReference type="NCBI Taxonomy" id="1349754"/>
    <lineage>
        <taxon>Bacteria</taxon>
        <taxon>Bacillati</taxon>
        <taxon>Bacillota</taxon>
        <taxon>Bacilli</taxon>
        <taxon>Bacillales</taxon>
        <taxon>Bacillaceae</taxon>
        <taxon>Peribacillus</taxon>
    </lineage>
</organism>
<evidence type="ECO:0000259" key="1">
    <source>
        <dbReference type="Pfam" id="PF19328"/>
    </source>
</evidence>
<dbReference type="RefSeq" id="WP_063233479.1">
    <property type="nucleotide sequence ID" value="NZ_BCVO01000009.1"/>
</dbReference>
<dbReference type="Pfam" id="PF19328">
    <property type="entry name" value="DAP_DH_C"/>
    <property type="match status" value="1"/>
</dbReference>
<protein>
    <recommendedName>
        <fullName evidence="1">2,4-diaminopentanoate dehydrogenase C-terminal domain-containing protein</fullName>
    </recommendedName>
</protein>
<dbReference type="SUPFAM" id="SSF51735">
    <property type="entry name" value="NAD(P)-binding Rossmann-fold domains"/>
    <property type="match status" value="1"/>
</dbReference>
<reference evidence="2 3" key="1">
    <citation type="submission" date="2016-10" db="EMBL/GenBank/DDBJ databases">
        <title>The whole genome sequencing and assembly of Bacillus simplex DSM 1321 strain.</title>
        <authorList>
            <person name="Park M.-K."/>
            <person name="Lee Y.-J."/>
            <person name="Yi H."/>
            <person name="Bahn Y.-S."/>
            <person name="Kim J.F."/>
            <person name="Lee D.-W."/>
        </authorList>
    </citation>
    <scope>NUCLEOTIDE SEQUENCE [LARGE SCALE GENOMIC DNA]</scope>
    <source>
        <strain evidence="2 3">DSM 1321</strain>
    </source>
</reference>
<sequence length="340" mass="37244">MTIQYSQFTVFGLGPIGIEILRSAYQTNPQSIIGVVDIDPDKVGKDIGSLINEKETNKCVVSHIQEVNTEADHPIALHATGSNAQQVWPQIKELLDHGFSVVSTCEQLSFPWHRYPVLAKEIDDYAKAKGLSVIGTGINPGYIMDTMAISFTTVLTTVNQIKVNRKVDVSKRRLPLQKKVGIGMTREEFEFLAERNKIGHVGLEESVRLIAYGLNWELSSVINTIEPTIASENMTVPLTTIKPGDVNGLHQISTGMTVDGKEISLDLTMSAGIKQEDEIVIDGNETQRLIVPNGIFGDTATAAMIINTAKQIDALRKPGLLTMADIGVPRNINQSDFVHI</sequence>
<feature type="domain" description="2,4-diaminopentanoate dehydrogenase C-terminal" evidence="1">
    <location>
        <begin position="142"/>
        <end position="334"/>
    </location>
</feature>
<dbReference type="InterPro" id="IPR036291">
    <property type="entry name" value="NAD(P)-bd_dom_sf"/>
</dbReference>
<dbReference type="GeneID" id="56471323"/>